<feature type="signal peptide" evidence="4">
    <location>
        <begin position="1"/>
        <end position="21"/>
    </location>
</feature>
<feature type="binding site" evidence="2">
    <location>
        <position position="255"/>
    </location>
    <ligand>
        <name>FAD</name>
        <dbReference type="ChEBI" id="CHEBI:57692"/>
    </ligand>
</feature>
<dbReference type="PANTHER" id="PTHR11552">
    <property type="entry name" value="GLUCOSE-METHANOL-CHOLINE GMC OXIDOREDUCTASE"/>
    <property type="match status" value="1"/>
</dbReference>
<dbReference type="PROSITE" id="PS00623">
    <property type="entry name" value="GMC_OXRED_1"/>
    <property type="match status" value="1"/>
</dbReference>
<proteinExistence type="inferred from homology"/>
<dbReference type="GO" id="GO:0016614">
    <property type="term" value="F:oxidoreductase activity, acting on CH-OH group of donors"/>
    <property type="evidence" value="ECO:0007669"/>
    <property type="project" value="InterPro"/>
</dbReference>
<keyword evidence="3" id="KW-0285">Flavoprotein</keyword>
<dbReference type="PANTHER" id="PTHR11552:SF227">
    <property type="entry name" value="GLUCOSE DEHYDROGENASE [FAD, QUINONE]-LIKE PROTEIN"/>
    <property type="match status" value="1"/>
</dbReference>
<dbReference type="Pfam" id="PF05199">
    <property type="entry name" value="GMC_oxred_C"/>
    <property type="match status" value="1"/>
</dbReference>
<dbReference type="Proteomes" id="UP000886998">
    <property type="component" value="Unassembled WGS sequence"/>
</dbReference>
<keyword evidence="2 3" id="KW-0274">FAD</keyword>
<dbReference type="Gene3D" id="3.30.560.10">
    <property type="entry name" value="Glucose Oxidase, domain 3"/>
    <property type="match status" value="1"/>
</dbReference>
<comment type="caution">
    <text evidence="6">The sequence shown here is derived from an EMBL/GenBank/DDBJ whole genome shotgun (WGS) entry which is preliminary data.</text>
</comment>
<sequence>MGLLQYLPSLLPFAALLYMRAQDVFVPFVKDYWDTEYDYIVVGGGSSGAVIASRLSEDPNVKVLLLEAGGPENQITDVPLVAASLQQTPVDWAYQTEPQEASCFGLKGRRSRWPRGRVLGGSSVLNYMLYVRGNKKDYDNWERLGAKGWSWKNVLPYFLKSEDNRDPPLVESGYHATGGYLTVSTPPYATPLAKNYIEAGLAIGYPNIDINGPKQGGWMIPQGTIRRGARCSTSKAFLAPTRGRKNLDIVVFAHVTKASPFTTLGGVETLGFIHTKYENASNDYPDVEIHFVSGSPVSDGGQTFQRVMGVSQELWDAFYKPYVFRDTFSMNPVLLRPKSRGYIKLRSTDPYDPPIINPRYLTHPQDILTMVDSMKICLSAIDTAPIQKVGGKLFESPLPGCDHFPRHTDQFLECLARTYTATLYHPAGTCKMGSVFDPTTVVDPQLRVKGVYGLRVADASIMPDIVSGNTNAPCIMIGEKAADLIRGKRTILRKKT</sequence>
<dbReference type="GO" id="GO:0050660">
    <property type="term" value="F:flavin adenine dinucleotide binding"/>
    <property type="evidence" value="ECO:0007669"/>
    <property type="project" value="InterPro"/>
</dbReference>
<feature type="chain" id="PRO_5036458008" evidence="4">
    <location>
        <begin position="22"/>
        <end position="496"/>
    </location>
</feature>
<feature type="binding site" evidence="2">
    <location>
        <position position="118"/>
    </location>
    <ligand>
        <name>FAD</name>
        <dbReference type="ChEBI" id="CHEBI:57692"/>
    </ligand>
</feature>
<dbReference type="InterPro" id="IPR007867">
    <property type="entry name" value="GMC_OxRtase_C"/>
</dbReference>
<dbReference type="SUPFAM" id="SSF54373">
    <property type="entry name" value="FAD-linked reductases, C-terminal domain"/>
    <property type="match status" value="1"/>
</dbReference>
<dbReference type="InterPro" id="IPR036188">
    <property type="entry name" value="FAD/NAD-bd_sf"/>
</dbReference>
<evidence type="ECO:0000256" key="2">
    <source>
        <dbReference type="PIRSR" id="PIRSR000137-2"/>
    </source>
</evidence>
<protein>
    <submittedName>
        <fullName evidence="6">Glucose dehydrogenase</fullName>
    </submittedName>
</protein>
<keyword evidence="4" id="KW-0732">Signal</keyword>
<evidence type="ECO:0000256" key="1">
    <source>
        <dbReference type="ARBA" id="ARBA00010790"/>
    </source>
</evidence>
<evidence type="ECO:0000313" key="7">
    <source>
        <dbReference type="Proteomes" id="UP000886998"/>
    </source>
</evidence>
<dbReference type="Gene3D" id="3.50.50.60">
    <property type="entry name" value="FAD/NAD(P)-binding domain"/>
    <property type="match status" value="2"/>
</dbReference>
<evidence type="ECO:0000256" key="4">
    <source>
        <dbReference type="SAM" id="SignalP"/>
    </source>
</evidence>
<organism evidence="6 7">
    <name type="scientific">Trichonephila inaurata madagascariensis</name>
    <dbReference type="NCBI Taxonomy" id="2747483"/>
    <lineage>
        <taxon>Eukaryota</taxon>
        <taxon>Metazoa</taxon>
        <taxon>Ecdysozoa</taxon>
        <taxon>Arthropoda</taxon>
        <taxon>Chelicerata</taxon>
        <taxon>Arachnida</taxon>
        <taxon>Araneae</taxon>
        <taxon>Araneomorphae</taxon>
        <taxon>Entelegynae</taxon>
        <taxon>Araneoidea</taxon>
        <taxon>Nephilidae</taxon>
        <taxon>Trichonephila</taxon>
        <taxon>Trichonephila inaurata</taxon>
    </lineage>
</organism>
<name>A0A8X7CCB2_9ARAC</name>
<dbReference type="PIRSF" id="PIRSF000137">
    <property type="entry name" value="Alcohol_oxidase"/>
    <property type="match status" value="1"/>
</dbReference>
<dbReference type="InterPro" id="IPR012132">
    <property type="entry name" value="GMC_OxRdtase"/>
</dbReference>
<dbReference type="Pfam" id="PF00732">
    <property type="entry name" value="GMC_oxred_N"/>
    <property type="match status" value="1"/>
</dbReference>
<dbReference type="InterPro" id="IPR000172">
    <property type="entry name" value="GMC_OxRdtase_N"/>
</dbReference>
<dbReference type="AlphaFoldDB" id="A0A8X7CCB2"/>
<dbReference type="EMBL" id="BMAV01013429">
    <property type="protein sequence ID" value="GFY61097.1"/>
    <property type="molecule type" value="Genomic_DNA"/>
</dbReference>
<comment type="cofactor">
    <cofactor evidence="2">
        <name>FAD</name>
        <dbReference type="ChEBI" id="CHEBI:57692"/>
    </cofactor>
</comment>
<comment type="similarity">
    <text evidence="1 3">Belongs to the GMC oxidoreductase family.</text>
</comment>
<evidence type="ECO:0000256" key="3">
    <source>
        <dbReference type="RuleBase" id="RU003968"/>
    </source>
</evidence>
<gene>
    <name evidence="6" type="primary">Gld</name>
    <name evidence="6" type="ORF">TNIN_346591</name>
</gene>
<dbReference type="SUPFAM" id="SSF51905">
    <property type="entry name" value="FAD/NAD(P)-binding domain"/>
    <property type="match status" value="1"/>
</dbReference>
<feature type="domain" description="Glucose-methanol-choline oxidoreductase N-terminal" evidence="5">
    <location>
        <begin position="116"/>
        <end position="139"/>
    </location>
</feature>
<evidence type="ECO:0000259" key="5">
    <source>
        <dbReference type="PROSITE" id="PS00623"/>
    </source>
</evidence>
<evidence type="ECO:0000313" key="6">
    <source>
        <dbReference type="EMBL" id="GFY61097.1"/>
    </source>
</evidence>
<dbReference type="OrthoDB" id="6412785at2759"/>
<keyword evidence="7" id="KW-1185">Reference proteome</keyword>
<reference evidence="6" key="1">
    <citation type="submission" date="2020-08" db="EMBL/GenBank/DDBJ databases">
        <title>Multicomponent nature underlies the extraordinary mechanical properties of spider dragline silk.</title>
        <authorList>
            <person name="Kono N."/>
            <person name="Nakamura H."/>
            <person name="Mori M."/>
            <person name="Yoshida Y."/>
            <person name="Ohtoshi R."/>
            <person name="Malay A.D."/>
            <person name="Moran D.A.P."/>
            <person name="Tomita M."/>
            <person name="Numata K."/>
            <person name="Arakawa K."/>
        </authorList>
    </citation>
    <scope>NUCLEOTIDE SEQUENCE</scope>
</reference>
<accession>A0A8X7CCB2</accession>